<dbReference type="SUPFAM" id="SSF158682">
    <property type="entry name" value="TerB-like"/>
    <property type="match status" value="1"/>
</dbReference>
<evidence type="ECO:0000313" key="2">
    <source>
        <dbReference type="EMBL" id="CAF0771873.1"/>
    </source>
</evidence>
<dbReference type="Gene3D" id="1.10.3680.10">
    <property type="entry name" value="TerB-like"/>
    <property type="match status" value="1"/>
</dbReference>
<proteinExistence type="predicted"/>
<sequence>MPKQPVDQLTTQWVFQDSYDYKEKILPSSVMSKYAKALLDVAGADGIITDVERKWIVGFAAAHGVNQDELETLKNYKLNAEDSTASFNNGTKSKLAEHFQADLIYNGLRAAAADGALKQREIDGISALAKKLGMADEKFQDILALYKEEEDERQKRIAFLFPKPYGETVAAIDHHYGR</sequence>
<dbReference type="Pfam" id="PF05099">
    <property type="entry name" value="TerB"/>
    <property type="match status" value="1"/>
</dbReference>
<accession>A0A813QU49</accession>
<dbReference type="InterPro" id="IPR007791">
    <property type="entry name" value="DjlA_N"/>
</dbReference>
<keyword evidence="3" id="KW-1185">Reference proteome</keyword>
<reference evidence="2" key="1">
    <citation type="submission" date="2021-02" db="EMBL/GenBank/DDBJ databases">
        <authorList>
            <person name="Nowell W R."/>
        </authorList>
    </citation>
    <scope>NUCLEOTIDE SEQUENCE</scope>
</reference>
<gene>
    <name evidence="2" type="ORF">XAT740_LOCUS1493</name>
</gene>
<evidence type="ECO:0000313" key="3">
    <source>
        <dbReference type="Proteomes" id="UP000663828"/>
    </source>
</evidence>
<comment type="caution">
    <text evidence="2">The sequence shown here is derived from an EMBL/GenBank/DDBJ whole genome shotgun (WGS) entry which is preliminary data.</text>
</comment>
<organism evidence="2 3">
    <name type="scientific">Adineta ricciae</name>
    <name type="common">Rotifer</name>
    <dbReference type="NCBI Taxonomy" id="249248"/>
    <lineage>
        <taxon>Eukaryota</taxon>
        <taxon>Metazoa</taxon>
        <taxon>Spiralia</taxon>
        <taxon>Gnathifera</taxon>
        <taxon>Rotifera</taxon>
        <taxon>Eurotatoria</taxon>
        <taxon>Bdelloidea</taxon>
        <taxon>Adinetida</taxon>
        <taxon>Adinetidae</taxon>
        <taxon>Adineta</taxon>
    </lineage>
</organism>
<name>A0A813QU49_ADIRI</name>
<dbReference type="Proteomes" id="UP000663828">
    <property type="component" value="Unassembled WGS sequence"/>
</dbReference>
<protein>
    <recommendedName>
        <fullName evidence="1">Co-chaperone DjlA N-terminal domain-containing protein</fullName>
    </recommendedName>
</protein>
<evidence type="ECO:0000259" key="1">
    <source>
        <dbReference type="Pfam" id="PF05099"/>
    </source>
</evidence>
<dbReference type="InterPro" id="IPR029024">
    <property type="entry name" value="TerB-like"/>
</dbReference>
<dbReference type="EMBL" id="CAJNOR010000047">
    <property type="protein sequence ID" value="CAF0771873.1"/>
    <property type="molecule type" value="Genomic_DNA"/>
</dbReference>
<feature type="domain" description="Co-chaperone DjlA N-terminal" evidence="1">
    <location>
        <begin position="37"/>
        <end position="142"/>
    </location>
</feature>
<dbReference type="AlphaFoldDB" id="A0A813QU49"/>